<keyword evidence="5" id="KW-0472">Membrane</keyword>
<dbReference type="GO" id="GO:0004383">
    <property type="term" value="F:guanylate cyclase activity"/>
    <property type="evidence" value="ECO:0007669"/>
    <property type="project" value="TreeGrafter"/>
</dbReference>
<dbReference type="CDD" id="cd07302">
    <property type="entry name" value="CHD"/>
    <property type="match status" value="1"/>
</dbReference>
<evidence type="ECO:0000256" key="5">
    <source>
        <dbReference type="ARBA" id="ARBA00023136"/>
    </source>
</evidence>
<evidence type="ECO:0000256" key="6">
    <source>
        <dbReference type="ARBA" id="ARBA00023239"/>
    </source>
</evidence>
<dbReference type="GO" id="GO:0007168">
    <property type="term" value="P:receptor guanylyl cyclase signaling pathway"/>
    <property type="evidence" value="ECO:0007669"/>
    <property type="project" value="TreeGrafter"/>
</dbReference>
<dbReference type="InterPro" id="IPR001054">
    <property type="entry name" value="A/G_cyclase"/>
</dbReference>
<dbReference type="GO" id="GO:0005886">
    <property type="term" value="C:plasma membrane"/>
    <property type="evidence" value="ECO:0007669"/>
    <property type="project" value="TreeGrafter"/>
</dbReference>
<dbReference type="STRING" id="329046.A0A1Y2CCF6"/>
<proteinExistence type="predicted"/>
<dbReference type="GO" id="GO:0001653">
    <property type="term" value="F:peptide receptor activity"/>
    <property type="evidence" value="ECO:0007669"/>
    <property type="project" value="TreeGrafter"/>
</dbReference>
<feature type="domain" description="Guanylate cyclase" evidence="7">
    <location>
        <begin position="49"/>
        <end position="195"/>
    </location>
</feature>
<dbReference type="GO" id="GO:0035556">
    <property type="term" value="P:intracellular signal transduction"/>
    <property type="evidence" value="ECO:0007669"/>
    <property type="project" value="InterPro"/>
</dbReference>
<keyword evidence="9" id="KW-1185">Reference proteome</keyword>
<dbReference type="SMART" id="SM00044">
    <property type="entry name" value="CYCc"/>
    <property type="match status" value="1"/>
</dbReference>
<evidence type="ECO:0000259" key="7">
    <source>
        <dbReference type="PROSITE" id="PS50125"/>
    </source>
</evidence>
<organism evidence="8 9">
    <name type="scientific">Rhizoclosmatium globosum</name>
    <dbReference type="NCBI Taxonomy" id="329046"/>
    <lineage>
        <taxon>Eukaryota</taxon>
        <taxon>Fungi</taxon>
        <taxon>Fungi incertae sedis</taxon>
        <taxon>Chytridiomycota</taxon>
        <taxon>Chytridiomycota incertae sedis</taxon>
        <taxon>Chytridiomycetes</taxon>
        <taxon>Chytridiales</taxon>
        <taxon>Chytriomycetaceae</taxon>
        <taxon>Rhizoclosmatium</taxon>
    </lineage>
</organism>
<dbReference type="AlphaFoldDB" id="A0A1Y2CCF6"/>
<evidence type="ECO:0000256" key="1">
    <source>
        <dbReference type="ARBA" id="ARBA00004370"/>
    </source>
</evidence>
<gene>
    <name evidence="8" type="ORF">BCR33DRAFT_716697</name>
</gene>
<evidence type="ECO:0000256" key="4">
    <source>
        <dbReference type="ARBA" id="ARBA00022989"/>
    </source>
</evidence>
<comment type="caution">
    <text evidence="8">The sequence shown here is derived from an EMBL/GenBank/DDBJ whole genome shotgun (WGS) entry which is preliminary data.</text>
</comment>
<sequence>MSDLLKDHEDEIEQIKVEQASMMNELMSAQVADDASAVEESLVSTLSSVLPYHIMMSFQRGINPQPDDYSSTITPANTLKLINGIFPIFDKIVQRYSLLYKVESASEVYLVAGGITETSEKTAQEMSQFTAQILNCAKELQALAAQFNFSPFAGTHPVKLRFGIHSGPTCAGLVGTKVCKYGLFGDGINTATRVCGKSEPGKIQVTTEVIAALGEDDKFEFEERGDVEIKVKYVFFLFLFMPNQRNRGKGS</sequence>
<name>A0A1Y2CCF6_9FUNG</name>
<dbReference type="Pfam" id="PF00211">
    <property type="entry name" value="Guanylate_cyc"/>
    <property type="match status" value="1"/>
</dbReference>
<evidence type="ECO:0000256" key="2">
    <source>
        <dbReference type="ARBA" id="ARBA00022692"/>
    </source>
</evidence>
<dbReference type="Gene3D" id="3.30.70.1230">
    <property type="entry name" value="Nucleotide cyclase"/>
    <property type="match status" value="1"/>
</dbReference>
<dbReference type="Proteomes" id="UP000193642">
    <property type="component" value="Unassembled WGS sequence"/>
</dbReference>
<dbReference type="GO" id="GO:0000166">
    <property type="term" value="F:nucleotide binding"/>
    <property type="evidence" value="ECO:0007669"/>
    <property type="project" value="UniProtKB-KW"/>
</dbReference>
<dbReference type="SUPFAM" id="SSF55073">
    <property type="entry name" value="Nucleotide cyclase"/>
    <property type="match status" value="1"/>
</dbReference>
<accession>A0A1Y2CCF6</accession>
<evidence type="ECO:0000256" key="3">
    <source>
        <dbReference type="ARBA" id="ARBA00022741"/>
    </source>
</evidence>
<keyword evidence="2" id="KW-0812">Transmembrane</keyword>
<dbReference type="GO" id="GO:0004016">
    <property type="term" value="F:adenylate cyclase activity"/>
    <property type="evidence" value="ECO:0007669"/>
    <property type="project" value="TreeGrafter"/>
</dbReference>
<keyword evidence="4" id="KW-1133">Transmembrane helix</keyword>
<evidence type="ECO:0000313" key="8">
    <source>
        <dbReference type="EMBL" id="ORY44730.1"/>
    </source>
</evidence>
<keyword evidence="6" id="KW-0456">Lyase</keyword>
<dbReference type="InterPro" id="IPR029787">
    <property type="entry name" value="Nucleotide_cyclase"/>
</dbReference>
<protein>
    <submittedName>
        <fullName evidence="8">Adenylyl cyclase</fullName>
    </submittedName>
</protein>
<dbReference type="OrthoDB" id="40333at2759"/>
<dbReference type="InterPro" id="IPR050401">
    <property type="entry name" value="Cyclic_nucleotide_synthase"/>
</dbReference>
<dbReference type="PANTHER" id="PTHR11920:SF335">
    <property type="entry name" value="GUANYLATE CYCLASE"/>
    <property type="match status" value="1"/>
</dbReference>
<keyword evidence="3" id="KW-0547">Nucleotide-binding</keyword>
<comment type="subcellular location">
    <subcellularLocation>
        <location evidence="1">Membrane</location>
    </subcellularLocation>
</comment>
<dbReference type="EMBL" id="MCGO01000021">
    <property type="protein sequence ID" value="ORY44730.1"/>
    <property type="molecule type" value="Genomic_DNA"/>
</dbReference>
<dbReference type="PANTHER" id="PTHR11920">
    <property type="entry name" value="GUANYLYL CYCLASE"/>
    <property type="match status" value="1"/>
</dbReference>
<evidence type="ECO:0000313" key="9">
    <source>
        <dbReference type="Proteomes" id="UP000193642"/>
    </source>
</evidence>
<reference evidence="8 9" key="1">
    <citation type="submission" date="2016-07" db="EMBL/GenBank/DDBJ databases">
        <title>Pervasive Adenine N6-methylation of Active Genes in Fungi.</title>
        <authorList>
            <consortium name="DOE Joint Genome Institute"/>
            <person name="Mondo S.J."/>
            <person name="Dannebaum R.O."/>
            <person name="Kuo R.C."/>
            <person name="Labutti K."/>
            <person name="Haridas S."/>
            <person name="Kuo A."/>
            <person name="Salamov A."/>
            <person name="Ahrendt S.R."/>
            <person name="Lipzen A."/>
            <person name="Sullivan W."/>
            <person name="Andreopoulos W.B."/>
            <person name="Clum A."/>
            <person name="Lindquist E."/>
            <person name="Daum C."/>
            <person name="Ramamoorthy G.K."/>
            <person name="Gryganskyi A."/>
            <person name="Culley D."/>
            <person name="Magnuson J.K."/>
            <person name="James T.Y."/>
            <person name="O'Malley M.A."/>
            <person name="Stajich J.E."/>
            <person name="Spatafora J.W."/>
            <person name="Visel A."/>
            <person name="Grigoriev I.V."/>
        </authorList>
    </citation>
    <scope>NUCLEOTIDE SEQUENCE [LARGE SCALE GENOMIC DNA]</scope>
    <source>
        <strain evidence="8 9">JEL800</strain>
    </source>
</reference>
<dbReference type="PROSITE" id="PS50125">
    <property type="entry name" value="GUANYLATE_CYCLASE_2"/>
    <property type="match status" value="1"/>
</dbReference>